<dbReference type="Proteomes" id="UP000515489">
    <property type="component" value="Chromosome"/>
</dbReference>
<evidence type="ECO:0000313" key="3">
    <source>
        <dbReference type="Proteomes" id="UP000515489"/>
    </source>
</evidence>
<feature type="transmembrane region" description="Helical" evidence="1">
    <location>
        <begin position="116"/>
        <end position="138"/>
    </location>
</feature>
<gene>
    <name evidence="2" type="ORF">H4317_09355</name>
</gene>
<feature type="transmembrane region" description="Helical" evidence="1">
    <location>
        <begin position="59"/>
        <end position="79"/>
    </location>
</feature>
<feature type="transmembrane region" description="Helical" evidence="1">
    <location>
        <begin position="269"/>
        <end position="299"/>
    </location>
</feature>
<feature type="transmembrane region" description="Helical" evidence="1">
    <location>
        <begin position="239"/>
        <end position="257"/>
    </location>
</feature>
<organism evidence="2 3">
    <name type="scientific">Hymenobacter sediminicola</name>
    <dbReference type="NCBI Taxonomy" id="2761579"/>
    <lineage>
        <taxon>Bacteria</taxon>
        <taxon>Pseudomonadati</taxon>
        <taxon>Bacteroidota</taxon>
        <taxon>Cytophagia</taxon>
        <taxon>Cytophagales</taxon>
        <taxon>Hymenobacteraceae</taxon>
        <taxon>Hymenobacter</taxon>
    </lineage>
</organism>
<dbReference type="RefSeq" id="WP_185889850.1">
    <property type="nucleotide sequence ID" value="NZ_CP060202.1"/>
</dbReference>
<feature type="transmembrane region" description="Helical" evidence="1">
    <location>
        <begin position="373"/>
        <end position="390"/>
    </location>
</feature>
<feature type="transmembrane region" description="Helical" evidence="1">
    <location>
        <begin position="397"/>
        <end position="418"/>
    </location>
</feature>
<reference evidence="2 3" key="1">
    <citation type="submission" date="2020-08" db="EMBL/GenBank/DDBJ databases">
        <title>Hymenobacter sp. S2-20-2 genome sequencing.</title>
        <authorList>
            <person name="Jin L."/>
        </authorList>
    </citation>
    <scope>NUCLEOTIDE SEQUENCE [LARGE SCALE GENOMIC DNA]</scope>
    <source>
        <strain evidence="2 3">S2-20-2</strain>
    </source>
</reference>
<proteinExistence type="predicted"/>
<feature type="transmembrane region" description="Helical" evidence="1">
    <location>
        <begin position="343"/>
        <end position="361"/>
    </location>
</feature>
<keyword evidence="1" id="KW-1133">Transmembrane helix</keyword>
<evidence type="ECO:0008006" key="4">
    <source>
        <dbReference type="Google" id="ProtNLM"/>
    </source>
</evidence>
<feature type="transmembrane region" description="Helical" evidence="1">
    <location>
        <begin position="424"/>
        <end position="441"/>
    </location>
</feature>
<dbReference type="KEGG" id="hsk:H4317_09355"/>
<feature type="transmembrane region" description="Helical" evidence="1">
    <location>
        <begin position="213"/>
        <end position="233"/>
    </location>
</feature>
<name>A0A7G7WC83_9BACT</name>
<keyword evidence="3" id="KW-1185">Reference proteome</keyword>
<keyword evidence="1" id="KW-0812">Transmembrane</keyword>
<feature type="transmembrane region" description="Helical" evidence="1">
    <location>
        <begin position="311"/>
        <end position="331"/>
    </location>
</feature>
<feature type="transmembrane region" description="Helical" evidence="1">
    <location>
        <begin position="453"/>
        <end position="471"/>
    </location>
</feature>
<dbReference type="AlphaFoldDB" id="A0A7G7WC83"/>
<sequence>MPFRALLAVSLLCLLLSSLFLLLIFGLTPYQQVQALGSITYHEGSYHHLRLALTPARYMALRAALTGVALVSGGLLLVLRRNGLLRQEWQKLLLEIRQTGTGLRLQLQALSRTDTLAGSFLLLVLTLLRLWYLVVYPISTDEAASFDYFIHEGPVAISSFYPIPNNHLLFNFLCWPFSLLSTNLHLVMRLPTLLAATASTGVAYLLLTRSIGFRGATLGIGLFGFSPLGLYYAVAGRGYFLQLALLLAAFFAALALWRQPAGRRLAWVVFIGTGILGLYTIPTFVYPLVALGAGLLLGFINQRRWLDVGRLAFATAAIGTTAVLLYSPIIVVSGLPQLLGNHYVARLSAAIFWPHYTGYLHVLADTLAGGENLGLAAVGTIGVAVPLLWWRQPLLRPIVALTALLLLVPVVLMALQQVLVPERVLLFAACFSSILLGLAGTKALQLGRVPTSAQLAVMLLIIGGYAGYIQWRQLPSLRAEQQRQQQIESSYEWLTGWGAQRVFLASPWHELFMHHYALLENRNILLQTTADPDVTYDFVVLERGATLPPWAASAYSPVYEDALTVIYGRTNIPQPVR</sequence>
<accession>A0A7G7WC83</accession>
<evidence type="ECO:0000256" key="1">
    <source>
        <dbReference type="SAM" id="Phobius"/>
    </source>
</evidence>
<keyword evidence="1" id="KW-0472">Membrane</keyword>
<protein>
    <recommendedName>
        <fullName evidence="4">Glycosyltransferase family 39 protein</fullName>
    </recommendedName>
</protein>
<dbReference type="EMBL" id="CP060202">
    <property type="protein sequence ID" value="QNH63976.1"/>
    <property type="molecule type" value="Genomic_DNA"/>
</dbReference>
<evidence type="ECO:0000313" key="2">
    <source>
        <dbReference type="EMBL" id="QNH63976.1"/>
    </source>
</evidence>
<feature type="transmembrane region" description="Helical" evidence="1">
    <location>
        <begin position="186"/>
        <end position="206"/>
    </location>
</feature>